<proteinExistence type="predicted"/>
<dbReference type="GO" id="GO:0005773">
    <property type="term" value="C:vacuole"/>
    <property type="evidence" value="ECO:0007669"/>
    <property type="project" value="TreeGrafter"/>
</dbReference>
<dbReference type="AlphaFoldDB" id="A0A7C5X516"/>
<dbReference type="GO" id="GO:0016787">
    <property type="term" value="F:hydrolase activity"/>
    <property type="evidence" value="ECO:0007669"/>
    <property type="project" value="UniProtKB-ARBA"/>
</dbReference>
<evidence type="ECO:0000256" key="1">
    <source>
        <dbReference type="SAM" id="SignalP"/>
    </source>
</evidence>
<dbReference type="PROSITE" id="PS51257">
    <property type="entry name" value="PROKAR_LIPOPROTEIN"/>
    <property type="match status" value="1"/>
</dbReference>
<protein>
    <submittedName>
        <fullName evidence="2">Phosphodiesterase</fullName>
    </submittedName>
</protein>
<organism evidence="2">
    <name type="scientific">Thermocrinis ruber</name>
    <dbReference type="NCBI Taxonomy" id="75906"/>
    <lineage>
        <taxon>Bacteria</taxon>
        <taxon>Pseudomonadati</taxon>
        <taxon>Aquificota</taxon>
        <taxon>Aquificia</taxon>
        <taxon>Aquificales</taxon>
        <taxon>Aquificaceae</taxon>
        <taxon>Thermocrinis</taxon>
    </lineage>
</organism>
<sequence>MRKKWFLLLLVVSAFLYACGSSGSGSGEVQPRNVIIFVWDGLRPDSVNPTDTPNLYKLAQEGVFFEDNHSTYPTFTMMNASSIATGSFPDKAGFYGNTVWTPGAKGNNFAGNPVDYNQPVFTEDYAILDTLNAYYNNQLLMVATLFQKAQEAGLKTVTIGKTGAAYIQDYKRGGIILDERMVYPLSLAKELQQAGFPLPKTTPIAYPPGSITLADNNGDPTAFKPRKKLSDGVTSDPTDTSGSPYCDANKYMMNVYLQYILPNKKPNLTLIWFRDPDSTEHAYGVGNYNYRMALKCMDDLLGLLLNKLKELNMDSNTDIIVVSDHGHNNVSGPLNLFPLRAITNGQVGQIDPNGYSVSGEVRLADLLTRAGFKAYDGRGCMYDPILSGIKADGTPVYPTQEDKDGSICGKPQKYTTRSYLVPQNLPPDALVIAANGGSEYIYVPSRDPELVKKVVRFLQEREEFGAIFVDDRYGKIPGTLPMSMVRLENTAKRNPDIIVSYDYDENAVIQGFKGIEFESMFNLRGMHGSFSPIDVRNTLIAYGPDFKKGYRDKLPTGNIDVAPTVARILNLNLPDADGRPLVEALINASESVSGPVAECIYSDKVSGLTMRLPTDPDGRDIDSTKSTYYIKLCTKKVTYNNKTYIYFDYAKGVRE</sequence>
<dbReference type="EMBL" id="DSAC01000108">
    <property type="protein sequence ID" value="HHO74678.1"/>
    <property type="molecule type" value="Genomic_DNA"/>
</dbReference>
<evidence type="ECO:0000313" key="2">
    <source>
        <dbReference type="EMBL" id="HHO74678.1"/>
    </source>
</evidence>
<dbReference type="PANTHER" id="PTHR10151">
    <property type="entry name" value="ECTONUCLEOTIDE PYROPHOSPHATASE/PHOSPHODIESTERASE"/>
    <property type="match status" value="1"/>
</dbReference>
<accession>A0A7C5X516</accession>
<keyword evidence="1" id="KW-0732">Signal</keyword>
<name>A0A7C5X516_9AQUI</name>
<feature type="chain" id="PRO_5028474043" evidence="1">
    <location>
        <begin position="19"/>
        <end position="655"/>
    </location>
</feature>
<dbReference type="Gene3D" id="3.40.720.10">
    <property type="entry name" value="Alkaline Phosphatase, subunit A"/>
    <property type="match status" value="2"/>
</dbReference>
<feature type="signal peptide" evidence="1">
    <location>
        <begin position="1"/>
        <end position="18"/>
    </location>
</feature>
<dbReference type="PANTHER" id="PTHR10151:SF120">
    <property type="entry name" value="BIS(5'-ADENOSYL)-TRIPHOSPHATASE"/>
    <property type="match status" value="1"/>
</dbReference>
<reference evidence="2" key="1">
    <citation type="journal article" date="2020" name="mSystems">
        <title>Genome- and Community-Level Interaction Insights into Carbon Utilization and Element Cycling Functions of Hydrothermarchaeota in Hydrothermal Sediment.</title>
        <authorList>
            <person name="Zhou Z."/>
            <person name="Liu Y."/>
            <person name="Xu W."/>
            <person name="Pan J."/>
            <person name="Luo Z.H."/>
            <person name="Li M."/>
        </authorList>
    </citation>
    <scope>NUCLEOTIDE SEQUENCE [LARGE SCALE GENOMIC DNA]</scope>
    <source>
        <strain evidence="2">SpSt-114</strain>
    </source>
</reference>
<dbReference type="SUPFAM" id="SSF53649">
    <property type="entry name" value="Alkaline phosphatase-like"/>
    <property type="match status" value="1"/>
</dbReference>
<dbReference type="InterPro" id="IPR002591">
    <property type="entry name" value="Phosphodiest/P_Trfase"/>
</dbReference>
<dbReference type="Pfam" id="PF01663">
    <property type="entry name" value="Phosphodiest"/>
    <property type="match status" value="1"/>
</dbReference>
<gene>
    <name evidence="2" type="ORF">ENN04_08650</name>
</gene>
<comment type="caution">
    <text evidence="2">The sequence shown here is derived from an EMBL/GenBank/DDBJ whole genome shotgun (WGS) entry which is preliminary data.</text>
</comment>
<dbReference type="InterPro" id="IPR017850">
    <property type="entry name" value="Alkaline_phosphatase_core_sf"/>
</dbReference>